<dbReference type="InterPro" id="IPR041885">
    <property type="entry name" value="MAN1_winged_helix_dom"/>
</dbReference>
<dbReference type="Pfam" id="PF03020">
    <property type="entry name" value="LEM"/>
    <property type="match status" value="1"/>
</dbReference>
<dbReference type="OrthoDB" id="118234at2759"/>
<dbReference type="InterPro" id="IPR018996">
    <property type="entry name" value="Man1/Src1-like_C"/>
</dbReference>
<reference evidence="10" key="1">
    <citation type="submission" date="2013-04" db="EMBL/GenBank/DDBJ databases">
        <authorList>
            <person name="Qu J."/>
            <person name="Murali S.C."/>
            <person name="Bandaranaike D."/>
            <person name="Bellair M."/>
            <person name="Blankenburg K."/>
            <person name="Chao H."/>
            <person name="Dinh H."/>
            <person name="Doddapaneni H."/>
            <person name="Downs B."/>
            <person name="Dugan-Rocha S."/>
            <person name="Elkadiri S."/>
            <person name="Gnanaolivu R.D."/>
            <person name="Hernandez B."/>
            <person name="Javaid M."/>
            <person name="Jayaseelan J.C."/>
            <person name="Lee S."/>
            <person name="Li M."/>
            <person name="Ming W."/>
            <person name="Munidasa M."/>
            <person name="Muniz J."/>
            <person name="Nguyen L."/>
            <person name="Ongeri F."/>
            <person name="Osuji N."/>
            <person name="Pu L.-L."/>
            <person name="Puazo M."/>
            <person name="Qu C."/>
            <person name="Quiroz J."/>
            <person name="Raj R."/>
            <person name="Weissenberger G."/>
            <person name="Xin Y."/>
            <person name="Zou X."/>
            <person name="Han Y."/>
            <person name="Richards S."/>
            <person name="Worley K."/>
            <person name="Muzny D."/>
            <person name="Gibbs R."/>
        </authorList>
    </citation>
    <scope>NUCLEOTIDE SEQUENCE</scope>
    <source>
        <strain evidence="10">Sampled in the wild</strain>
    </source>
</reference>
<evidence type="ECO:0000256" key="1">
    <source>
        <dbReference type="ARBA" id="ARBA00004473"/>
    </source>
</evidence>
<feature type="compositionally biased region" description="Acidic residues" evidence="7">
    <location>
        <begin position="65"/>
        <end position="75"/>
    </location>
</feature>
<feature type="region of interest" description="Disordered" evidence="7">
    <location>
        <begin position="39"/>
        <end position="281"/>
    </location>
</feature>
<sequence length="840" mass="92992">MASLETLSDGELRKKLLEYGVSAGPVTDTTRKLYLKKLKQLTEKGSNDEVPGKKNRRSLSRFSSGEEESEADEDSVSMPPPVSKNTPRSSSRRKSAGVKTNVTPPKTTTKTEFSTRDSSDGGQREYTSKTRASNTLIPGLNDSNHSTLGTRNRRSTRSGNESVMENWVSHVRDGFETGSDSDVAGDEPVSSDNTDGNVSSNRSYLSSVSSRLGFSSERTNISNTYEPRKRQSTKSDTRPYTPNGHHSFSSSFTSQKPSSPSSTSTSPLPASHPLSSFSISNKRSSPMITTQFGAASTPVEEEKKLWDSQFVSMVLLGVAALFFLAIGLTYMSVKYKDTSISSALDAVTHDGSSKENVFNTCEEGDSKDNCVAKNDIQPAIELFRLLHPWLEELAAKSQCEGGWFGDTQTVDAAFVPHSKAVDYLVNATSKIPRTEIEKRLKNLKLVMQMNPHWGVKIVSAADAISAGLKGDQIEEYYVVPEPPLPWSCILRLKLKSLIISVVVVTGGFLTLWWCQFGVSWYMRRKEVRQREVYRLVEQAITLLSAHQQHQMSLGGGAEAQAVGEGTYLAINHVRDQLIPPSERQNKAALWEEVVKFLEERESRVRMEVQMVAGEEFRVWRWLPPSSPISSSAKPTSPSTLSHSFIYSSASAGPSNSVSSLHRSQLGLNHHHQSQQQTQKRKVWQGQAFETMEGSVNSLPCSPTPCLKIRHMFDPEIEYGEAWITATEDAVLEKCEESGAAVVHVAVDRSSTEGCVYIKCASCADAGRAYRGMHGWWFDGNLVTVKYLRLERYHERFPEAASIPPNTNASAAVSTARHCRPSNNKRLSLQGRHWQSPIERT</sequence>
<comment type="subcellular location">
    <subcellularLocation>
        <location evidence="1">Nucleus inner membrane</location>
        <topology evidence="1">Multi-pass membrane protein</topology>
    </subcellularLocation>
</comment>
<feature type="compositionally biased region" description="Basic and acidic residues" evidence="7">
    <location>
        <begin position="226"/>
        <end position="237"/>
    </location>
</feature>
<evidence type="ECO:0000256" key="4">
    <source>
        <dbReference type="ARBA" id="ARBA00022989"/>
    </source>
</evidence>
<dbReference type="GO" id="GO:0030514">
    <property type="term" value="P:negative regulation of BMP signaling pathway"/>
    <property type="evidence" value="ECO:0007669"/>
    <property type="project" value="TreeGrafter"/>
</dbReference>
<dbReference type="InterPro" id="IPR003887">
    <property type="entry name" value="LEM_dom"/>
</dbReference>
<feature type="region of interest" description="Disordered" evidence="7">
    <location>
        <begin position="803"/>
        <end position="823"/>
    </location>
</feature>
<dbReference type="InterPro" id="IPR011015">
    <property type="entry name" value="LEM/LEM-like_dom_sf"/>
</dbReference>
<evidence type="ECO:0000256" key="3">
    <source>
        <dbReference type="ARBA" id="ARBA00022692"/>
    </source>
</evidence>
<feature type="compositionally biased region" description="Low complexity" evidence="7">
    <location>
        <begin position="245"/>
        <end position="278"/>
    </location>
</feature>
<dbReference type="SMART" id="SM00540">
    <property type="entry name" value="LEM"/>
    <property type="match status" value="1"/>
</dbReference>
<dbReference type="FunFam" id="3.30.70.330:FF:000176">
    <property type="entry name" value="Inner nuclear membrane protein Man1"/>
    <property type="match status" value="1"/>
</dbReference>
<dbReference type="AlphaFoldDB" id="A0A8K0NVD2"/>
<accession>A0A8K0NVD2</accession>
<dbReference type="GO" id="GO:0031490">
    <property type="term" value="F:chromatin DNA binding"/>
    <property type="evidence" value="ECO:0007669"/>
    <property type="project" value="TreeGrafter"/>
</dbReference>
<feature type="transmembrane region" description="Helical" evidence="8">
    <location>
        <begin position="497"/>
        <end position="522"/>
    </location>
</feature>
<protein>
    <recommendedName>
        <fullName evidence="9">LEM domain-containing protein</fullName>
    </recommendedName>
</protein>
<feature type="domain" description="LEM" evidence="9">
    <location>
        <begin position="1"/>
        <end position="45"/>
    </location>
</feature>
<dbReference type="EMBL" id="KZ308152">
    <property type="protein sequence ID" value="KAG8223057.1"/>
    <property type="molecule type" value="Genomic_DNA"/>
</dbReference>
<evidence type="ECO:0000256" key="5">
    <source>
        <dbReference type="ARBA" id="ARBA00023136"/>
    </source>
</evidence>
<dbReference type="CDD" id="cd12286">
    <property type="entry name" value="RRM_Man1"/>
    <property type="match status" value="1"/>
</dbReference>
<keyword evidence="3 8" id="KW-0812">Transmembrane</keyword>
<dbReference type="Proteomes" id="UP000792457">
    <property type="component" value="Unassembled WGS sequence"/>
</dbReference>
<keyword evidence="4 8" id="KW-1133">Transmembrane helix</keyword>
<feature type="compositionally biased region" description="Basic and acidic residues" evidence="7">
    <location>
        <begin position="113"/>
        <end position="128"/>
    </location>
</feature>
<feature type="compositionally biased region" description="Polar residues" evidence="7">
    <location>
        <begin position="803"/>
        <end position="812"/>
    </location>
</feature>
<feature type="transmembrane region" description="Helical" evidence="8">
    <location>
        <begin position="310"/>
        <end position="331"/>
    </location>
</feature>
<evidence type="ECO:0000256" key="8">
    <source>
        <dbReference type="SAM" id="Phobius"/>
    </source>
</evidence>
<feature type="region of interest" description="Disordered" evidence="7">
    <location>
        <begin position="655"/>
        <end position="680"/>
    </location>
</feature>
<comment type="caution">
    <text evidence="10">The sequence shown here is derived from an EMBL/GenBank/DDBJ whole genome shotgun (WGS) entry which is preliminary data.</text>
</comment>
<dbReference type="GO" id="GO:0006998">
    <property type="term" value="P:nuclear envelope organization"/>
    <property type="evidence" value="ECO:0007669"/>
    <property type="project" value="TreeGrafter"/>
</dbReference>
<evidence type="ECO:0000313" key="11">
    <source>
        <dbReference type="Proteomes" id="UP000792457"/>
    </source>
</evidence>
<feature type="compositionally biased region" description="Low complexity" evidence="7">
    <location>
        <begin position="196"/>
        <end position="216"/>
    </location>
</feature>
<dbReference type="InterPro" id="IPR035979">
    <property type="entry name" value="RBD_domain_sf"/>
</dbReference>
<dbReference type="InterPro" id="IPR034394">
    <property type="entry name" value="Man1_RRM"/>
</dbReference>
<feature type="compositionally biased region" description="Low complexity" evidence="7">
    <location>
        <begin position="98"/>
        <end position="111"/>
    </location>
</feature>
<keyword evidence="5 8" id="KW-0472">Membrane</keyword>
<feature type="compositionally biased region" description="Polar residues" evidence="7">
    <location>
        <begin position="129"/>
        <end position="150"/>
    </location>
</feature>
<dbReference type="Gene3D" id="3.30.70.330">
    <property type="match status" value="1"/>
</dbReference>
<gene>
    <name evidence="10" type="ORF">J437_LFUL002005</name>
</gene>
<organism evidence="10 11">
    <name type="scientific">Ladona fulva</name>
    <name type="common">Scarce chaser dragonfly</name>
    <name type="synonym">Libellula fulva</name>
    <dbReference type="NCBI Taxonomy" id="123851"/>
    <lineage>
        <taxon>Eukaryota</taxon>
        <taxon>Metazoa</taxon>
        <taxon>Ecdysozoa</taxon>
        <taxon>Arthropoda</taxon>
        <taxon>Hexapoda</taxon>
        <taxon>Insecta</taxon>
        <taxon>Pterygota</taxon>
        <taxon>Palaeoptera</taxon>
        <taxon>Odonata</taxon>
        <taxon>Epiprocta</taxon>
        <taxon>Anisoptera</taxon>
        <taxon>Libelluloidea</taxon>
        <taxon>Libellulidae</taxon>
        <taxon>Ladona</taxon>
    </lineage>
</organism>
<dbReference type="InterPro" id="IPR012677">
    <property type="entry name" value="Nucleotide-bd_a/b_plait_sf"/>
</dbReference>
<dbReference type="FunFam" id="1.10.720.40:FF:000001">
    <property type="entry name" value="LEM domain containing 2, isoform CRA_a"/>
    <property type="match status" value="1"/>
</dbReference>
<dbReference type="Gene3D" id="1.10.720.40">
    <property type="match status" value="1"/>
</dbReference>
<evidence type="ECO:0000313" key="10">
    <source>
        <dbReference type="EMBL" id="KAG8223057.1"/>
    </source>
</evidence>
<evidence type="ECO:0000259" key="9">
    <source>
        <dbReference type="PROSITE" id="PS50954"/>
    </source>
</evidence>
<evidence type="ECO:0000256" key="2">
    <source>
        <dbReference type="ARBA" id="ARBA00022553"/>
    </source>
</evidence>
<feature type="compositionally biased region" description="Basic and acidic residues" evidence="7">
    <location>
        <begin position="40"/>
        <end position="52"/>
    </location>
</feature>
<dbReference type="Gene3D" id="1.10.10.1180">
    <property type="entry name" value="MAN1, winged-helix domain"/>
    <property type="match status" value="1"/>
</dbReference>
<dbReference type="Pfam" id="PF09402">
    <property type="entry name" value="MSC"/>
    <property type="match status" value="1"/>
</dbReference>
<feature type="compositionally biased region" description="Basic residues" evidence="7">
    <location>
        <begin position="668"/>
        <end position="680"/>
    </location>
</feature>
<dbReference type="SUPFAM" id="SSF63451">
    <property type="entry name" value="LEM domain"/>
    <property type="match status" value="1"/>
</dbReference>
<keyword evidence="11" id="KW-1185">Reference proteome</keyword>
<proteinExistence type="predicted"/>
<dbReference type="InterPro" id="IPR052277">
    <property type="entry name" value="INM_ESCRT-Associated"/>
</dbReference>
<dbReference type="CDD" id="cd12934">
    <property type="entry name" value="LEM"/>
    <property type="match status" value="1"/>
</dbReference>
<keyword evidence="6" id="KW-0539">Nucleus</keyword>
<dbReference type="PANTHER" id="PTHR13428">
    <property type="entry name" value="INNER NUCLEAR MEMBRANE PROTEIN MAN1 LEM DOMAIN CONTAINING PROTEIN"/>
    <property type="match status" value="1"/>
</dbReference>
<evidence type="ECO:0000256" key="6">
    <source>
        <dbReference type="ARBA" id="ARBA00023242"/>
    </source>
</evidence>
<dbReference type="PROSITE" id="PS50954">
    <property type="entry name" value="LEM"/>
    <property type="match status" value="1"/>
</dbReference>
<name>A0A8K0NVD2_LADFU</name>
<keyword evidence="2" id="KW-0597">Phosphoprotein</keyword>
<dbReference type="SUPFAM" id="SSF54928">
    <property type="entry name" value="RNA-binding domain, RBD"/>
    <property type="match status" value="1"/>
</dbReference>
<dbReference type="PANTHER" id="PTHR13428:SF12">
    <property type="entry name" value="INNER NUCLEAR MEMBRANE PROTEIN MAN1"/>
    <property type="match status" value="1"/>
</dbReference>
<dbReference type="GO" id="GO:0005637">
    <property type="term" value="C:nuclear inner membrane"/>
    <property type="evidence" value="ECO:0007669"/>
    <property type="project" value="UniProtKB-SubCell"/>
</dbReference>
<evidence type="ECO:0000256" key="7">
    <source>
        <dbReference type="SAM" id="MobiDB-lite"/>
    </source>
</evidence>
<reference evidence="10" key="2">
    <citation type="submission" date="2017-10" db="EMBL/GenBank/DDBJ databases">
        <title>Ladona fulva Genome sequencing and assembly.</title>
        <authorList>
            <person name="Murali S."/>
            <person name="Richards S."/>
            <person name="Bandaranaike D."/>
            <person name="Bellair M."/>
            <person name="Blankenburg K."/>
            <person name="Chao H."/>
            <person name="Dinh H."/>
            <person name="Doddapaneni H."/>
            <person name="Dugan-Rocha S."/>
            <person name="Elkadiri S."/>
            <person name="Gnanaolivu R."/>
            <person name="Hernandez B."/>
            <person name="Skinner E."/>
            <person name="Javaid M."/>
            <person name="Lee S."/>
            <person name="Li M."/>
            <person name="Ming W."/>
            <person name="Munidasa M."/>
            <person name="Muniz J."/>
            <person name="Nguyen L."/>
            <person name="Hughes D."/>
            <person name="Osuji N."/>
            <person name="Pu L.-L."/>
            <person name="Puazo M."/>
            <person name="Qu C."/>
            <person name="Quiroz J."/>
            <person name="Raj R."/>
            <person name="Weissenberger G."/>
            <person name="Xin Y."/>
            <person name="Zou X."/>
            <person name="Han Y."/>
            <person name="Worley K."/>
            <person name="Muzny D."/>
            <person name="Gibbs R."/>
        </authorList>
    </citation>
    <scope>NUCLEOTIDE SEQUENCE</scope>
    <source>
        <strain evidence="10">Sampled in the wild</strain>
    </source>
</reference>